<dbReference type="Proteomes" id="UP000303847">
    <property type="component" value="Chromosome"/>
</dbReference>
<reference evidence="1 3" key="1">
    <citation type="submission" date="2018-04" db="EMBL/GenBank/DDBJ databases">
        <title>Brenneria corticis sp.nov.</title>
        <authorList>
            <person name="Li Y."/>
        </authorList>
    </citation>
    <scope>NUCLEOTIDE SEQUENCE [LARGE SCALE GENOMIC DNA]</scope>
    <source>
        <strain evidence="1 3">LMG 2694</strain>
    </source>
</reference>
<reference evidence="2 4" key="2">
    <citation type="submission" date="2018-11" db="EMBL/GenBank/DDBJ databases">
        <title>Genome sequences of Brenneria nigrifluens and Brenneria rubrifaciens.</title>
        <authorList>
            <person name="Poret-Peterson A.T."/>
            <person name="McClean A.E."/>
            <person name="Kluepfel D.A."/>
        </authorList>
    </citation>
    <scope>NUCLEOTIDE SEQUENCE [LARGE SCALE GENOMIC DNA]</scope>
    <source>
        <strain evidence="2 4">ATCC 13028</strain>
    </source>
</reference>
<protein>
    <submittedName>
        <fullName evidence="1">DUF2635 domain-containing protein</fullName>
    </submittedName>
</protein>
<dbReference type="AlphaFoldDB" id="A0A2U1USS7"/>
<dbReference type="InterPro" id="IPR024400">
    <property type="entry name" value="DUF2635"/>
</dbReference>
<name>A0A2U1USS7_9GAMM</name>
<dbReference type="EMBL" id="QDKK01000011">
    <property type="protein sequence ID" value="PWC24661.1"/>
    <property type="molecule type" value="Genomic_DNA"/>
</dbReference>
<dbReference type="Pfam" id="PF10948">
    <property type="entry name" value="DUF2635"/>
    <property type="match status" value="1"/>
</dbReference>
<dbReference type="RefSeq" id="WP_009112856.1">
    <property type="nucleotide sequence ID" value="NZ_CP034036.1"/>
</dbReference>
<dbReference type="EMBL" id="CP034036">
    <property type="protein sequence ID" value="QCR04674.1"/>
    <property type="molecule type" value="Genomic_DNA"/>
</dbReference>
<dbReference type="Proteomes" id="UP000295985">
    <property type="component" value="Unassembled WGS sequence"/>
</dbReference>
<sequence>MSKITVKAAAGVTVPREDNPRRYIDSANGVTVERSAYYLRRLADGDLIDVTAKPAAAAKGETNEGVTSGKS</sequence>
<dbReference type="OrthoDB" id="6434547at2"/>
<evidence type="ECO:0000313" key="2">
    <source>
        <dbReference type="EMBL" id="QCR04674.1"/>
    </source>
</evidence>
<evidence type="ECO:0000313" key="4">
    <source>
        <dbReference type="Proteomes" id="UP000303847"/>
    </source>
</evidence>
<keyword evidence="4" id="KW-1185">Reference proteome</keyword>
<accession>A0A2U1USS7</accession>
<organism evidence="1 3">
    <name type="scientific">Brenneria nigrifluens DSM 30175 = ATCC 13028</name>
    <dbReference type="NCBI Taxonomy" id="1121120"/>
    <lineage>
        <taxon>Bacteria</taxon>
        <taxon>Pseudomonadati</taxon>
        <taxon>Pseudomonadota</taxon>
        <taxon>Gammaproteobacteria</taxon>
        <taxon>Enterobacterales</taxon>
        <taxon>Pectobacteriaceae</taxon>
        <taxon>Brenneria</taxon>
    </lineage>
</organism>
<proteinExistence type="predicted"/>
<evidence type="ECO:0000313" key="3">
    <source>
        <dbReference type="Proteomes" id="UP000295985"/>
    </source>
</evidence>
<gene>
    <name evidence="1" type="ORF">DDT54_08210</name>
    <name evidence="2" type="ORF">EH206_11115</name>
</gene>
<evidence type="ECO:0000313" key="1">
    <source>
        <dbReference type="EMBL" id="PWC24661.1"/>
    </source>
</evidence>